<feature type="region of interest" description="Disordered" evidence="1">
    <location>
        <begin position="156"/>
        <end position="209"/>
    </location>
</feature>
<feature type="compositionally biased region" description="Basic and acidic residues" evidence="1">
    <location>
        <begin position="509"/>
        <end position="518"/>
    </location>
</feature>
<feature type="compositionally biased region" description="Basic and acidic residues" evidence="1">
    <location>
        <begin position="183"/>
        <end position="199"/>
    </location>
</feature>
<dbReference type="AlphaFoldDB" id="A0A484NSA8"/>
<keyword evidence="3" id="KW-1185">Reference proteome</keyword>
<feature type="compositionally biased region" description="Acidic residues" evidence="1">
    <location>
        <begin position="261"/>
        <end position="276"/>
    </location>
</feature>
<proteinExistence type="predicted"/>
<dbReference type="PANTHER" id="PTHR31973:SF187">
    <property type="entry name" value="MUTATOR TRANSPOSASE MUDRA PROTEIN"/>
    <property type="match status" value="1"/>
</dbReference>
<feature type="compositionally biased region" description="Basic and acidic residues" evidence="1">
    <location>
        <begin position="158"/>
        <end position="176"/>
    </location>
</feature>
<dbReference type="PANTHER" id="PTHR31973">
    <property type="entry name" value="POLYPROTEIN, PUTATIVE-RELATED"/>
    <property type="match status" value="1"/>
</dbReference>
<feature type="compositionally biased region" description="Acidic residues" evidence="1">
    <location>
        <begin position="237"/>
        <end position="253"/>
    </location>
</feature>
<dbReference type="EMBL" id="OOIL02006840">
    <property type="protein sequence ID" value="VFR02855.1"/>
    <property type="molecule type" value="Genomic_DNA"/>
</dbReference>
<dbReference type="OrthoDB" id="1680976at2759"/>
<sequence>MARFFSFATEGGVFEVFCSINFDFIQNEEDALAVLCCTREEERKLHSCQFYEKKFLLSVDVDRMCMKYLDKLLAKMELMDWCGCEYGSVHLYVESVDEAEILKIVNELNTPTKPKHGVVIEDLDDESPPVTHPLKPKKREGGSSLRRVLAICQSESEGILHEEDKGEPSSVIRDEPSPVDLQQEDKSEPTVVEENKSDPQEDDGTPVRCLTGLGYAGWGVTTPMEMAKWVASQTGDGGEDAVEDGDDEGGSETESEHVVENSDDEGGSESENEDVGEGGSKIKGQHDTYGGQLLAAVGIQRLFPKAEHRMCVRHLYTNFRDQFRGTELKDLLWDCARASYPARLASCLSKLEERCPEARQWLKKRPTKNWSRAEFKTFVKCDMLTNNLCESFNKYILDARDKSVLPMLEIIRSKLMKRLSTKKKAMTNVKDIICPKIRTKLTDNFEHAHLFIPTFYGRPKYQVEGPGGMQYVVDMRKGKKKATTAGDGTRKRKEALVKGKTKKRSKSGPTEEDHPAPI</sequence>
<feature type="region of interest" description="Disordered" evidence="1">
    <location>
        <begin position="231"/>
        <end position="286"/>
    </location>
</feature>
<evidence type="ECO:0000313" key="2">
    <source>
        <dbReference type="EMBL" id="VFR02855.1"/>
    </source>
</evidence>
<accession>A0A484NSA8</accession>
<gene>
    <name evidence="2" type="ORF">CCAM_LOCUS44630</name>
</gene>
<protein>
    <recommendedName>
        <fullName evidence="4">MULE transposase domain-containing protein</fullName>
    </recommendedName>
</protein>
<evidence type="ECO:0000256" key="1">
    <source>
        <dbReference type="SAM" id="MobiDB-lite"/>
    </source>
</evidence>
<reference evidence="2 3" key="1">
    <citation type="submission" date="2018-04" db="EMBL/GenBank/DDBJ databases">
        <authorList>
            <person name="Vogel A."/>
        </authorList>
    </citation>
    <scope>NUCLEOTIDE SEQUENCE [LARGE SCALE GENOMIC DNA]</scope>
</reference>
<dbReference type="Proteomes" id="UP000595140">
    <property type="component" value="Unassembled WGS sequence"/>
</dbReference>
<name>A0A484NSA8_9ASTE</name>
<feature type="region of interest" description="Disordered" evidence="1">
    <location>
        <begin position="120"/>
        <end position="144"/>
    </location>
</feature>
<organism evidence="2 3">
    <name type="scientific">Cuscuta campestris</name>
    <dbReference type="NCBI Taxonomy" id="132261"/>
    <lineage>
        <taxon>Eukaryota</taxon>
        <taxon>Viridiplantae</taxon>
        <taxon>Streptophyta</taxon>
        <taxon>Embryophyta</taxon>
        <taxon>Tracheophyta</taxon>
        <taxon>Spermatophyta</taxon>
        <taxon>Magnoliopsida</taxon>
        <taxon>eudicotyledons</taxon>
        <taxon>Gunneridae</taxon>
        <taxon>Pentapetalae</taxon>
        <taxon>asterids</taxon>
        <taxon>lamiids</taxon>
        <taxon>Solanales</taxon>
        <taxon>Convolvulaceae</taxon>
        <taxon>Cuscuteae</taxon>
        <taxon>Cuscuta</taxon>
        <taxon>Cuscuta subgen. Grammica</taxon>
        <taxon>Cuscuta sect. Cleistogrammica</taxon>
    </lineage>
</organism>
<feature type="region of interest" description="Disordered" evidence="1">
    <location>
        <begin position="477"/>
        <end position="518"/>
    </location>
</feature>
<evidence type="ECO:0008006" key="4">
    <source>
        <dbReference type="Google" id="ProtNLM"/>
    </source>
</evidence>
<evidence type="ECO:0000313" key="3">
    <source>
        <dbReference type="Proteomes" id="UP000595140"/>
    </source>
</evidence>